<reference evidence="2" key="1">
    <citation type="journal article" date="2021" name="PeerJ">
        <title>Extensive microbial diversity within the chicken gut microbiome revealed by metagenomics and culture.</title>
        <authorList>
            <person name="Gilroy R."/>
            <person name="Ravi A."/>
            <person name="Getino M."/>
            <person name="Pursley I."/>
            <person name="Horton D.L."/>
            <person name="Alikhan N.F."/>
            <person name="Baker D."/>
            <person name="Gharbi K."/>
            <person name="Hall N."/>
            <person name="Watson M."/>
            <person name="Adriaenssens E.M."/>
            <person name="Foster-Nyarko E."/>
            <person name="Jarju S."/>
            <person name="Secka A."/>
            <person name="Antonio M."/>
            <person name="Oren A."/>
            <person name="Chaudhuri R.R."/>
            <person name="La Ragione R."/>
            <person name="Hildebrand F."/>
            <person name="Pallen M.J."/>
        </authorList>
    </citation>
    <scope>NUCLEOTIDE SEQUENCE</scope>
    <source>
        <strain evidence="2">378</strain>
    </source>
</reference>
<evidence type="ECO:0000313" key="3">
    <source>
        <dbReference type="Proteomes" id="UP000733611"/>
    </source>
</evidence>
<dbReference type="AlphaFoldDB" id="A0A948TG41"/>
<sequence>MNEEQLKFVTTHSKLIKDVPDVSRFDERLLPVRWAHFPLYEVAYNDLRVKLQTNPHLKGMRILIDCNGELILRINPNATWKEISTMMVAASTWYRSQREQIYKNYDTVAWQAQKECTYSEGDVVYLWGQPYVIHIERGSNAQASKEKVQVIAPRPVMLGLVPPETSRFTDRLHALVAYGYLNREAVYSLPFCVSGRVVLPQHCHWVDYSDMAYEDKYDCQQNYYEYVFRLALNRCVWAWQNKTYLAHLMLFNPRLALLEQVFADYYFGSIERNKAHLEADHMTYGLGMARNALENMKYAIGNGSIVDHRYKSFYASDPLANAHPERMEEIWSRLSYSFQETRLSPAGIRADVAPARIPSPPQINFMQLNRDLLAKEIIWQRGLFALSGSQAARYAQTFNLYEDISGLECAMFNLYGEEIDPAGVMVAYLPDDPYIATLAPDKLTVKEVVRMGSGNFISYNAYKYYADNMPPVSDLAYFHQTLVEPGIITLNFKGAKDISQDTVHEVLARYFSNQLQAAASNYARLVEPDYKNMFALFDRVIKMPPYRWFDRMEVRKMKPFGQYRLEPTNFSVIRLNRSLAAYPINVMAAIVNHEITHISYPNHGSRFHFVLDLICPGSDIISNSVAKMSIFPL</sequence>
<name>A0A948TG41_9GAMM</name>
<gene>
    <name evidence="2" type="ORF">H9847_04495</name>
</gene>
<evidence type="ECO:0000259" key="1">
    <source>
        <dbReference type="Pfam" id="PF01863"/>
    </source>
</evidence>
<organism evidence="2 3">
    <name type="scientific">Candidatus Anaerobiospirillum pullicola</name>
    <dbReference type="NCBI Taxonomy" id="2838451"/>
    <lineage>
        <taxon>Bacteria</taxon>
        <taxon>Pseudomonadati</taxon>
        <taxon>Pseudomonadota</taxon>
        <taxon>Gammaproteobacteria</taxon>
        <taxon>Aeromonadales</taxon>
        <taxon>Succinivibrionaceae</taxon>
        <taxon>Anaerobiospirillum</taxon>
    </lineage>
</organism>
<dbReference type="InterPro" id="IPR002725">
    <property type="entry name" value="YgjP-like_metallopeptidase"/>
</dbReference>
<protein>
    <submittedName>
        <fullName evidence="2">M48 family metallopeptidase</fullName>
    </submittedName>
</protein>
<dbReference type="Proteomes" id="UP000733611">
    <property type="component" value="Unassembled WGS sequence"/>
</dbReference>
<proteinExistence type="predicted"/>
<comment type="caution">
    <text evidence="2">The sequence shown here is derived from an EMBL/GenBank/DDBJ whole genome shotgun (WGS) entry which is preliminary data.</text>
</comment>
<accession>A0A948TG41</accession>
<feature type="domain" description="YgjP-like metallopeptidase" evidence="1">
    <location>
        <begin position="571"/>
        <end position="619"/>
    </location>
</feature>
<reference evidence="2" key="2">
    <citation type="submission" date="2021-04" db="EMBL/GenBank/DDBJ databases">
        <authorList>
            <person name="Gilroy R."/>
        </authorList>
    </citation>
    <scope>NUCLEOTIDE SEQUENCE</scope>
    <source>
        <strain evidence="2">378</strain>
    </source>
</reference>
<dbReference type="EMBL" id="JAHLFE010000090">
    <property type="protein sequence ID" value="MBU3844117.1"/>
    <property type="molecule type" value="Genomic_DNA"/>
</dbReference>
<dbReference type="Gene3D" id="3.30.2010.10">
    <property type="entry name" value="Metalloproteases ('zincins'), catalytic domain"/>
    <property type="match status" value="1"/>
</dbReference>
<evidence type="ECO:0000313" key="2">
    <source>
        <dbReference type="EMBL" id="MBU3844117.1"/>
    </source>
</evidence>
<dbReference type="Pfam" id="PF01863">
    <property type="entry name" value="YgjP-like"/>
    <property type="match status" value="1"/>
</dbReference>